<reference evidence="2 3" key="1">
    <citation type="submission" date="2020-09" db="EMBL/GenBank/DDBJ databases">
        <title>De no assembly of potato wild relative species, Solanum commersonii.</title>
        <authorList>
            <person name="Cho K."/>
        </authorList>
    </citation>
    <scope>NUCLEOTIDE SEQUENCE [LARGE SCALE GENOMIC DNA]</scope>
    <source>
        <strain evidence="2">LZ3.2</strain>
        <tissue evidence="2">Leaf</tissue>
    </source>
</reference>
<evidence type="ECO:0000256" key="1">
    <source>
        <dbReference type="SAM" id="MobiDB-lite"/>
    </source>
</evidence>
<dbReference type="EMBL" id="JACXVP010000008">
    <property type="protein sequence ID" value="KAG5589146.1"/>
    <property type="molecule type" value="Genomic_DNA"/>
</dbReference>
<accession>A0A9J5XMW0</accession>
<feature type="compositionally biased region" description="Acidic residues" evidence="1">
    <location>
        <begin position="92"/>
        <end position="103"/>
    </location>
</feature>
<sequence>MLKGMFPHIYWTLCAVHYIYLMFEDIFKERPSQDKLSHIHGGISYPKIANPRISYPGITCSQPNDPLKLTWEEKRSSTNLSLVDEIEKGDDGVEDDDEQYNDN</sequence>
<name>A0A9J5XMW0_SOLCO</name>
<proteinExistence type="predicted"/>
<evidence type="ECO:0000313" key="2">
    <source>
        <dbReference type="EMBL" id="KAG5589146.1"/>
    </source>
</evidence>
<dbReference type="OrthoDB" id="1300625at2759"/>
<protein>
    <submittedName>
        <fullName evidence="2">Uncharacterized protein</fullName>
    </submittedName>
</protein>
<comment type="caution">
    <text evidence="2">The sequence shown here is derived from an EMBL/GenBank/DDBJ whole genome shotgun (WGS) entry which is preliminary data.</text>
</comment>
<keyword evidence="3" id="KW-1185">Reference proteome</keyword>
<organism evidence="2 3">
    <name type="scientific">Solanum commersonii</name>
    <name type="common">Commerson's wild potato</name>
    <name type="synonym">Commerson's nightshade</name>
    <dbReference type="NCBI Taxonomy" id="4109"/>
    <lineage>
        <taxon>Eukaryota</taxon>
        <taxon>Viridiplantae</taxon>
        <taxon>Streptophyta</taxon>
        <taxon>Embryophyta</taxon>
        <taxon>Tracheophyta</taxon>
        <taxon>Spermatophyta</taxon>
        <taxon>Magnoliopsida</taxon>
        <taxon>eudicotyledons</taxon>
        <taxon>Gunneridae</taxon>
        <taxon>Pentapetalae</taxon>
        <taxon>asterids</taxon>
        <taxon>lamiids</taxon>
        <taxon>Solanales</taxon>
        <taxon>Solanaceae</taxon>
        <taxon>Solanoideae</taxon>
        <taxon>Solaneae</taxon>
        <taxon>Solanum</taxon>
    </lineage>
</organism>
<gene>
    <name evidence="2" type="ORF">H5410_039660</name>
</gene>
<evidence type="ECO:0000313" key="3">
    <source>
        <dbReference type="Proteomes" id="UP000824120"/>
    </source>
</evidence>
<feature type="region of interest" description="Disordered" evidence="1">
    <location>
        <begin position="81"/>
        <end position="103"/>
    </location>
</feature>
<dbReference type="Proteomes" id="UP000824120">
    <property type="component" value="Chromosome 8"/>
</dbReference>
<dbReference type="AlphaFoldDB" id="A0A9J5XMW0"/>